<evidence type="ECO:0000256" key="1">
    <source>
        <dbReference type="SAM" id="Coils"/>
    </source>
</evidence>
<evidence type="ECO:0000313" key="2">
    <source>
        <dbReference type="EMBL" id="CAG8547503.1"/>
    </source>
</evidence>
<proteinExistence type="predicted"/>
<dbReference type="EMBL" id="CAJVQA010002441">
    <property type="protein sequence ID" value="CAG8547503.1"/>
    <property type="molecule type" value="Genomic_DNA"/>
</dbReference>
<gene>
    <name evidence="2" type="ORF">CPELLU_LOCUS4591</name>
</gene>
<sequence>MAGVTIGFLMPSVFHLIDELPLNTPHVPTTIVGILFMLHSDKNIEARIYCNAICSLVAERIFLEYMDSSPFQERCQETNHMSSSYSFLNFQEQYPNQQDLHEGEAARCAEGAYQEENQLQQDPYQGIYGLSEIYQVHQLPPEVKQVISSPQFSEEPTWLTSQLLPENRQNKYLEPGNMTFSSQFSEQQIQVYLKTQELSLEIANLISQLRDVKAQLRDEEKEKKLHVVFAKAGEKDAMEFERLSIKELIKIGFEEVEKDPDNMKCVHTGIESSSWPTALTVERSSLSVIDVPVEKWGLSALERLLLGINNYDTILTFILSINSRPDSSVVQLYDNVVGRYIRKHGGVAIGIVVDPAMDRFAASAFKAAEAEELRMLSSCQ</sequence>
<protein>
    <submittedName>
        <fullName evidence="2">20291_t:CDS:1</fullName>
    </submittedName>
</protein>
<accession>A0A9N9FPJ0</accession>
<organism evidence="2 3">
    <name type="scientific">Cetraspora pellucida</name>
    <dbReference type="NCBI Taxonomy" id="1433469"/>
    <lineage>
        <taxon>Eukaryota</taxon>
        <taxon>Fungi</taxon>
        <taxon>Fungi incertae sedis</taxon>
        <taxon>Mucoromycota</taxon>
        <taxon>Glomeromycotina</taxon>
        <taxon>Glomeromycetes</taxon>
        <taxon>Diversisporales</taxon>
        <taxon>Gigasporaceae</taxon>
        <taxon>Cetraspora</taxon>
    </lineage>
</organism>
<dbReference type="Proteomes" id="UP000789759">
    <property type="component" value="Unassembled WGS sequence"/>
</dbReference>
<keyword evidence="1" id="KW-0175">Coiled coil</keyword>
<feature type="non-terminal residue" evidence="2">
    <location>
        <position position="380"/>
    </location>
</feature>
<name>A0A9N9FPJ0_9GLOM</name>
<evidence type="ECO:0000313" key="3">
    <source>
        <dbReference type="Proteomes" id="UP000789759"/>
    </source>
</evidence>
<feature type="coiled-coil region" evidence="1">
    <location>
        <begin position="195"/>
        <end position="222"/>
    </location>
</feature>
<keyword evidence="3" id="KW-1185">Reference proteome</keyword>
<reference evidence="2" key="1">
    <citation type="submission" date="2021-06" db="EMBL/GenBank/DDBJ databases">
        <authorList>
            <person name="Kallberg Y."/>
            <person name="Tangrot J."/>
            <person name="Rosling A."/>
        </authorList>
    </citation>
    <scope>NUCLEOTIDE SEQUENCE</scope>
    <source>
        <strain evidence="2">FL966</strain>
    </source>
</reference>
<dbReference type="AlphaFoldDB" id="A0A9N9FPJ0"/>
<comment type="caution">
    <text evidence="2">The sequence shown here is derived from an EMBL/GenBank/DDBJ whole genome shotgun (WGS) entry which is preliminary data.</text>
</comment>